<feature type="transmembrane region" description="Helical" evidence="5">
    <location>
        <begin position="105"/>
        <end position="125"/>
    </location>
</feature>
<dbReference type="PROSITE" id="PS50850">
    <property type="entry name" value="MFS"/>
    <property type="match status" value="1"/>
</dbReference>
<accession>A0A171KVH2</accession>
<reference evidence="7 8" key="1">
    <citation type="submission" date="2015-04" db="EMBL/GenBank/DDBJ databases">
        <title>Genome sequence of Kerstersia gyiorum CG1.</title>
        <authorList>
            <person name="Greninger A.L."/>
            <person name="Kozyreva V."/>
            <person name="Chaturvedi V."/>
        </authorList>
    </citation>
    <scope>NUCLEOTIDE SEQUENCE [LARGE SCALE GENOMIC DNA]</scope>
    <source>
        <strain evidence="7 8">CG1</strain>
    </source>
</reference>
<dbReference type="GeneID" id="99727377"/>
<dbReference type="Gene3D" id="1.20.1250.20">
    <property type="entry name" value="MFS general substrate transporter like domains"/>
    <property type="match status" value="2"/>
</dbReference>
<feature type="transmembrane region" description="Helical" evidence="5">
    <location>
        <begin position="345"/>
        <end position="368"/>
    </location>
</feature>
<feature type="transmembrane region" description="Helical" evidence="5">
    <location>
        <begin position="380"/>
        <end position="400"/>
    </location>
</feature>
<dbReference type="RefSeq" id="WP_068366442.1">
    <property type="nucleotide sequence ID" value="NZ_CP033936.1"/>
</dbReference>
<feature type="transmembrane region" description="Helical" evidence="5">
    <location>
        <begin position="223"/>
        <end position="247"/>
    </location>
</feature>
<dbReference type="PANTHER" id="PTHR23508">
    <property type="entry name" value="CARBOXYLIC ACID TRANSPORTER PROTEIN HOMOLOG"/>
    <property type="match status" value="1"/>
</dbReference>
<evidence type="ECO:0000313" key="7">
    <source>
        <dbReference type="EMBL" id="KKO72889.1"/>
    </source>
</evidence>
<protein>
    <submittedName>
        <fullName evidence="7">MFS transporter permease</fullName>
    </submittedName>
</protein>
<feature type="transmembrane region" description="Helical" evidence="5">
    <location>
        <begin position="170"/>
        <end position="190"/>
    </location>
</feature>
<keyword evidence="2 5" id="KW-0812">Transmembrane</keyword>
<dbReference type="AlphaFoldDB" id="A0A171KVH2"/>
<sequence length="411" mass="43148">MKNTPFDTRYEWQSVSLLALGFGLIGLDRWLLAPLFPFMMKDLGLGYQDLGNLIGALGIAWGVSAILMGRLADQIGRRKVLVISTIVFSLLSSISGLAGGLTSLLLIRVAMGISEGAFCPASVAAAGEASHPRRRGLNQGLQQSAFALFGLGFAPIIATQLLVIMPSWRYVFLVSALPGLLVAWGLYRVIREPGARTNIPAAPTAKPSPAPVRWSDLLRSRNVVLAMLGILCAMTGIFVIGAMMPSYLIDYLHLNGTQMGWIVSAVGFGGFLGEFLVPGASDLIGRRLAAVLAFIGGAMALLVFTRIGATPWQLFAALFVVSFFCLGLLALFTGPVAMEAAPPGLVAAAIGAVCGVGEIFGGGFAPAIAGHIAQQYGIEYTLYFAFGGIAAGALISLFLAESAPRKLRQAG</sequence>
<dbReference type="Pfam" id="PF07690">
    <property type="entry name" value="MFS_1"/>
    <property type="match status" value="1"/>
</dbReference>
<comment type="caution">
    <text evidence="7">The sequence shown here is derived from an EMBL/GenBank/DDBJ whole genome shotgun (WGS) entry which is preliminary data.</text>
</comment>
<dbReference type="InterPro" id="IPR036259">
    <property type="entry name" value="MFS_trans_sf"/>
</dbReference>
<dbReference type="PATRIC" id="fig|206506.3.peg.160"/>
<evidence type="ECO:0000313" key="8">
    <source>
        <dbReference type="Proteomes" id="UP000078084"/>
    </source>
</evidence>
<dbReference type="GO" id="GO:0046943">
    <property type="term" value="F:carboxylic acid transmembrane transporter activity"/>
    <property type="evidence" value="ECO:0007669"/>
    <property type="project" value="TreeGrafter"/>
</dbReference>
<dbReference type="GO" id="GO:0005886">
    <property type="term" value="C:plasma membrane"/>
    <property type="evidence" value="ECO:0007669"/>
    <property type="project" value="TreeGrafter"/>
</dbReference>
<dbReference type="InterPro" id="IPR011701">
    <property type="entry name" value="MFS"/>
</dbReference>
<feature type="transmembrane region" description="Helical" evidence="5">
    <location>
        <begin position="289"/>
        <end position="308"/>
    </location>
</feature>
<dbReference type="SUPFAM" id="SSF103473">
    <property type="entry name" value="MFS general substrate transporter"/>
    <property type="match status" value="1"/>
</dbReference>
<dbReference type="PROSITE" id="PS00216">
    <property type="entry name" value="SUGAR_TRANSPORT_1"/>
    <property type="match status" value="1"/>
</dbReference>
<feature type="transmembrane region" description="Helical" evidence="5">
    <location>
        <begin position="50"/>
        <end position="68"/>
    </location>
</feature>
<proteinExistence type="predicted"/>
<evidence type="ECO:0000259" key="6">
    <source>
        <dbReference type="PROSITE" id="PS50850"/>
    </source>
</evidence>
<dbReference type="OrthoDB" id="9810492at2"/>
<dbReference type="STRING" id="206506.AAV32_00645"/>
<dbReference type="InterPro" id="IPR005829">
    <property type="entry name" value="Sugar_transporter_CS"/>
</dbReference>
<dbReference type="Proteomes" id="UP000078084">
    <property type="component" value="Unassembled WGS sequence"/>
</dbReference>
<evidence type="ECO:0000256" key="5">
    <source>
        <dbReference type="SAM" id="Phobius"/>
    </source>
</evidence>
<evidence type="ECO:0000256" key="4">
    <source>
        <dbReference type="ARBA" id="ARBA00023136"/>
    </source>
</evidence>
<evidence type="ECO:0000256" key="3">
    <source>
        <dbReference type="ARBA" id="ARBA00022989"/>
    </source>
</evidence>
<name>A0A171KVH2_9BURK</name>
<dbReference type="PANTHER" id="PTHR23508:SF10">
    <property type="entry name" value="CARBOXYLIC ACID TRANSPORTER PROTEIN HOMOLOG"/>
    <property type="match status" value="1"/>
</dbReference>
<feature type="transmembrane region" description="Helical" evidence="5">
    <location>
        <begin position="314"/>
        <end position="333"/>
    </location>
</feature>
<comment type="subcellular location">
    <subcellularLocation>
        <location evidence="1">Membrane</location>
        <topology evidence="1">Multi-pass membrane protein</topology>
    </subcellularLocation>
</comment>
<keyword evidence="8" id="KW-1185">Reference proteome</keyword>
<keyword evidence="3 5" id="KW-1133">Transmembrane helix</keyword>
<evidence type="ECO:0000256" key="2">
    <source>
        <dbReference type="ARBA" id="ARBA00022692"/>
    </source>
</evidence>
<feature type="domain" description="Major facilitator superfamily (MFS) profile" evidence="6">
    <location>
        <begin position="14"/>
        <end position="404"/>
    </location>
</feature>
<organism evidence="7 8">
    <name type="scientific">Kerstersia gyiorum</name>
    <dbReference type="NCBI Taxonomy" id="206506"/>
    <lineage>
        <taxon>Bacteria</taxon>
        <taxon>Pseudomonadati</taxon>
        <taxon>Pseudomonadota</taxon>
        <taxon>Betaproteobacteria</taxon>
        <taxon>Burkholderiales</taxon>
        <taxon>Alcaligenaceae</taxon>
        <taxon>Kerstersia</taxon>
    </lineage>
</organism>
<dbReference type="EMBL" id="LBNE01000001">
    <property type="protein sequence ID" value="KKO72889.1"/>
    <property type="molecule type" value="Genomic_DNA"/>
</dbReference>
<feature type="transmembrane region" description="Helical" evidence="5">
    <location>
        <begin position="12"/>
        <end position="30"/>
    </location>
</feature>
<gene>
    <name evidence="7" type="ORF">AAV32_00645</name>
</gene>
<dbReference type="InterPro" id="IPR020846">
    <property type="entry name" value="MFS_dom"/>
</dbReference>
<feature type="transmembrane region" description="Helical" evidence="5">
    <location>
        <begin position="259"/>
        <end position="277"/>
    </location>
</feature>
<keyword evidence="4 5" id="KW-0472">Membrane</keyword>
<feature type="transmembrane region" description="Helical" evidence="5">
    <location>
        <begin position="80"/>
        <end position="99"/>
    </location>
</feature>
<evidence type="ECO:0000256" key="1">
    <source>
        <dbReference type="ARBA" id="ARBA00004141"/>
    </source>
</evidence>
<feature type="transmembrane region" description="Helical" evidence="5">
    <location>
        <begin position="145"/>
        <end position="164"/>
    </location>
</feature>